<dbReference type="EMBL" id="CAIX01000076">
    <property type="protein sequence ID" value="CCI10066.1"/>
    <property type="molecule type" value="Genomic_DNA"/>
</dbReference>
<keyword evidence="2" id="KW-1185">Reference proteome</keyword>
<dbReference type="Proteomes" id="UP000053237">
    <property type="component" value="Unassembled WGS sequence"/>
</dbReference>
<proteinExistence type="predicted"/>
<name>A0A024FSY8_9STRA</name>
<dbReference type="SUPFAM" id="SSF103025">
    <property type="entry name" value="Folate-binding domain"/>
    <property type="match status" value="1"/>
</dbReference>
<comment type="caution">
    <text evidence="1">The sequence shown here is derived from an EMBL/GenBank/DDBJ whole genome shotgun (WGS) entry which is preliminary data.</text>
</comment>
<dbReference type="InterPro" id="IPR045179">
    <property type="entry name" value="YgfZ/GcvT"/>
</dbReference>
<reference evidence="1 2" key="1">
    <citation type="submission" date="2012-05" db="EMBL/GenBank/DDBJ databases">
        <title>Recombination and specialization in a pathogen metapopulation.</title>
        <authorList>
            <person name="Gardiner A."/>
            <person name="Kemen E."/>
            <person name="Schultz-Larsen T."/>
            <person name="MacLean D."/>
            <person name="Van Oosterhout C."/>
            <person name="Jones J.D.G."/>
        </authorList>
    </citation>
    <scope>NUCLEOTIDE SEQUENCE [LARGE SCALE GENOMIC DNA]</scope>
    <source>
        <strain evidence="1 2">Ac Nc2</strain>
    </source>
</reference>
<dbReference type="GO" id="GO:0016226">
    <property type="term" value="P:iron-sulfur cluster assembly"/>
    <property type="evidence" value="ECO:0007669"/>
    <property type="project" value="TreeGrafter"/>
</dbReference>
<organism evidence="1 2">
    <name type="scientific">Albugo candida</name>
    <dbReference type="NCBI Taxonomy" id="65357"/>
    <lineage>
        <taxon>Eukaryota</taxon>
        <taxon>Sar</taxon>
        <taxon>Stramenopiles</taxon>
        <taxon>Oomycota</taxon>
        <taxon>Peronosporomycetes</taxon>
        <taxon>Albuginales</taxon>
        <taxon>Albuginaceae</taxon>
        <taxon>Albugo</taxon>
    </lineage>
</organism>
<accession>A0A024FSY8</accession>
<dbReference type="PANTHER" id="PTHR22602:SF0">
    <property type="entry name" value="TRANSFERASE CAF17, MITOCHONDRIAL-RELATED"/>
    <property type="match status" value="1"/>
</dbReference>
<sequence length="213" mass="23315">MIKVIAISDKESSTFSRLLLIVRDSHSNIVAIPDAFESTDATAFNNRRIYLGAAEGSELHDLIPLEANLDVLGGVSFSKGCYVGQELMALRDQSMQSEKVEATFTNIDDNAATSLREYLLTTPVPTDQNAVQRGVKIICTETSKPIGSIITTAPGIRAALAMIRLEHLSIHGTRNAHIGQYTTSDGKFNLVPYQPVWWERLDSSSGKIMMTSN</sequence>
<dbReference type="Gene3D" id="2.40.30.160">
    <property type="match status" value="1"/>
</dbReference>
<dbReference type="NCBIfam" id="TIGR03317">
    <property type="entry name" value="ygfZ_signature"/>
    <property type="match status" value="1"/>
</dbReference>
<evidence type="ECO:0000313" key="2">
    <source>
        <dbReference type="Proteomes" id="UP000053237"/>
    </source>
</evidence>
<dbReference type="GO" id="GO:0005759">
    <property type="term" value="C:mitochondrial matrix"/>
    <property type="evidence" value="ECO:0007669"/>
    <property type="project" value="TreeGrafter"/>
</dbReference>
<dbReference type="InParanoid" id="A0A024FSY8"/>
<dbReference type="PANTHER" id="PTHR22602">
    <property type="entry name" value="TRANSFERASE CAF17, MITOCHONDRIAL-RELATED"/>
    <property type="match status" value="1"/>
</dbReference>
<dbReference type="AlphaFoldDB" id="A0A024FSY8"/>
<dbReference type="OrthoDB" id="191995at2759"/>
<protein>
    <recommendedName>
        <fullName evidence="3">Aminomethyltransferase folate-binding domain-containing protein</fullName>
    </recommendedName>
</protein>
<gene>
    <name evidence="1" type="ORF">BN9_054940</name>
</gene>
<evidence type="ECO:0008006" key="3">
    <source>
        <dbReference type="Google" id="ProtNLM"/>
    </source>
</evidence>
<evidence type="ECO:0000313" key="1">
    <source>
        <dbReference type="EMBL" id="CCI10066.1"/>
    </source>
</evidence>
<dbReference type="STRING" id="65357.A0A024FSY8"/>
<dbReference type="InterPro" id="IPR017703">
    <property type="entry name" value="YgfZ/GCV_T_CS"/>
</dbReference>